<organism evidence="1">
    <name type="scientific">marine sediment metagenome</name>
    <dbReference type="NCBI Taxonomy" id="412755"/>
    <lineage>
        <taxon>unclassified sequences</taxon>
        <taxon>metagenomes</taxon>
        <taxon>ecological metagenomes</taxon>
    </lineage>
</organism>
<protein>
    <submittedName>
        <fullName evidence="1">Uncharacterized protein</fullName>
    </submittedName>
</protein>
<name>A0A0F9NG16_9ZZZZ</name>
<sequence length="190" mass="21941">MSKQYIDVTYRDIAKMMSSALPVNGDDFGLKVGETLEIIKSLPQEAKIALKVAYVFSRKVPRQEREDLYQDIALAVFKAHTKEERLAYAIARCDWKNWWSRYKIRQHTSLDSVTEDNEGNPVTLAELLVGETEFEFKMDGKLDAERIWDKLPANIKPLVQNRLLGFALTHKERNTMNYFVKTKGTQLLLA</sequence>
<proteinExistence type="predicted"/>
<reference evidence="1" key="1">
    <citation type="journal article" date="2015" name="Nature">
        <title>Complex archaea that bridge the gap between prokaryotes and eukaryotes.</title>
        <authorList>
            <person name="Spang A."/>
            <person name="Saw J.H."/>
            <person name="Jorgensen S.L."/>
            <person name="Zaremba-Niedzwiedzka K."/>
            <person name="Martijn J."/>
            <person name="Lind A.E."/>
            <person name="van Eijk R."/>
            <person name="Schleper C."/>
            <person name="Guy L."/>
            <person name="Ettema T.J."/>
        </authorList>
    </citation>
    <scope>NUCLEOTIDE SEQUENCE</scope>
</reference>
<accession>A0A0F9NG16</accession>
<comment type="caution">
    <text evidence="1">The sequence shown here is derived from an EMBL/GenBank/DDBJ whole genome shotgun (WGS) entry which is preliminary data.</text>
</comment>
<dbReference type="EMBL" id="LAZR01003572">
    <property type="protein sequence ID" value="KKN16889.1"/>
    <property type="molecule type" value="Genomic_DNA"/>
</dbReference>
<evidence type="ECO:0000313" key="1">
    <source>
        <dbReference type="EMBL" id="KKN16889.1"/>
    </source>
</evidence>
<dbReference type="AlphaFoldDB" id="A0A0F9NG16"/>
<gene>
    <name evidence="1" type="ORF">LCGC14_0971510</name>
</gene>